<dbReference type="Gramene" id="TraesSTA1A03G00039790.1">
    <property type="protein sequence ID" value="TraesSTA1A03G00039790.1"/>
    <property type="gene ID" value="TraesSTA1A03G00039790"/>
</dbReference>
<dbReference type="OMA" id="HRTKLEC"/>
<dbReference type="InterPro" id="IPR002083">
    <property type="entry name" value="MATH/TRAF_dom"/>
</dbReference>
<dbReference type="Gene3D" id="2.60.210.10">
    <property type="entry name" value="Apoptosis, Tumor Necrosis Factor Receptor Associated Protein 2, Chain A"/>
    <property type="match status" value="1"/>
</dbReference>
<evidence type="ECO:0000313" key="4">
    <source>
        <dbReference type="Proteomes" id="UP000019116"/>
    </source>
</evidence>
<dbReference type="Gramene" id="TraesCLE_scaffold_072318_01G000100.1">
    <property type="protein sequence ID" value="TraesCLE_scaffold_072318_01G000100.1"/>
    <property type="gene ID" value="TraesCLE_scaffold_072318_01G000100"/>
</dbReference>
<reference evidence="3" key="1">
    <citation type="submission" date="2018-08" db="EMBL/GenBank/DDBJ databases">
        <authorList>
            <person name="Rossello M."/>
        </authorList>
    </citation>
    <scope>NUCLEOTIDE SEQUENCE [LARGE SCALE GENOMIC DNA]</scope>
    <source>
        <strain evidence="3">cv. Chinese Spring</strain>
    </source>
</reference>
<reference evidence="3" key="2">
    <citation type="submission" date="2018-10" db="UniProtKB">
        <authorList>
            <consortium name="EnsemblPlants"/>
        </authorList>
    </citation>
    <scope>IDENTIFICATION</scope>
</reference>
<proteinExistence type="predicted"/>
<dbReference type="SUPFAM" id="SSF49599">
    <property type="entry name" value="TRAF domain-like"/>
    <property type="match status" value="1"/>
</dbReference>
<dbReference type="OrthoDB" id="1883087at2759"/>
<dbReference type="Gramene" id="TraesCS1A02G108500.1">
    <property type="protein sequence ID" value="TraesCS1A02G108500.1"/>
    <property type="gene ID" value="TraesCS1A02G108500"/>
</dbReference>
<dbReference type="Pfam" id="PF22486">
    <property type="entry name" value="MATH_2"/>
    <property type="match status" value="1"/>
</dbReference>
<dbReference type="PANTHER" id="PTHR46162:SF32">
    <property type="entry name" value="MATH DOMAIN-CONTAINING PROTEIN"/>
    <property type="match status" value="1"/>
</dbReference>
<dbReference type="Gramene" id="TraesWEE_scaffold_001761_01G000200.1">
    <property type="protein sequence ID" value="TraesWEE_scaffold_001761_01G000200.1"/>
    <property type="gene ID" value="TraesWEE_scaffold_001761_01G000200"/>
</dbReference>
<evidence type="ECO:0000259" key="2">
    <source>
        <dbReference type="PROSITE" id="PS50144"/>
    </source>
</evidence>
<dbReference type="CDD" id="cd00121">
    <property type="entry name" value="MATH"/>
    <property type="match status" value="1"/>
</dbReference>
<dbReference type="PaxDb" id="4565-Traes_1AS_996B43170.2"/>
<dbReference type="Proteomes" id="UP000019116">
    <property type="component" value="Chromosome 1A"/>
</dbReference>
<dbReference type="AlphaFoldDB" id="A0A3B5XW95"/>
<feature type="region of interest" description="Disordered" evidence="1">
    <location>
        <begin position="1"/>
        <end position="21"/>
    </location>
</feature>
<feature type="compositionally biased region" description="Polar residues" evidence="1">
    <location>
        <begin position="1"/>
        <end position="19"/>
    </location>
</feature>
<dbReference type="GeneID" id="123104421"/>
<dbReference type="Gramene" id="TraesROB_scaffold_002373_01G000200.1">
    <property type="protein sequence ID" value="TraesROB_scaffold_002373_01G000200.1"/>
    <property type="gene ID" value="TraesROB_scaffold_002373_01G000200"/>
</dbReference>
<dbReference type="Gramene" id="TraesMAC1A03G00040980.1">
    <property type="protein sequence ID" value="TraesMAC1A03G00040980.1"/>
    <property type="gene ID" value="TraesMAC1A03G00040980"/>
</dbReference>
<dbReference type="STRING" id="4565.A0A3B5XW95"/>
<name>A0A3B5XW95_WHEAT</name>
<dbReference type="PANTHER" id="PTHR46162">
    <property type="entry name" value="TRAF-LIKE FAMILY PROTEIN"/>
    <property type="match status" value="1"/>
</dbReference>
<dbReference type="SMR" id="A0A3B5XW95"/>
<evidence type="ECO:0000313" key="3">
    <source>
        <dbReference type="EnsemblPlants" id="TraesCS1A02G108500.1"/>
    </source>
</evidence>
<dbReference type="Gramene" id="TraesCS1A03G0262100.1">
    <property type="protein sequence ID" value="TraesCS1A03G0262100.1.CDS"/>
    <property type="gene ID" value="TraesCS1A03G0262100"/>
</dbReference>
<accession>A0A3B5XW95</accession>
<dbReference type="EnsemblPlants" id="TraesCS1A02G108500.1">
    <property type="protein sequence ID" value="TraesCS1A02G108500.1"/>
    <property type="gene ID" value="TraesCS1A02G108500"/>
</dbReference>
<organism evidence="3">
    <name type="scientific">Triticum aestivum</name>
    <name type="common">Wheat</name>
    <dbReference type="NCBI Taxonomy" id="4565"/>
    <lineage>
        <taxon>Eukaryota</taxon>
        <taxon>Viridiplantae</taxon>
        <taxon>Streptophyta</taxon>
        <taxon>Embryophyta</taxon>
        <taxon>Tracheophyta</taxon>
        <taxon>Spermatophyta</taxon>
        <taxon>Magnoliopsida</taxon>
        <taxon>Liliopsida</taxon>
        <taxon>Poales</taxon>
        <taxon>Poaceae</taxon>
        <taxon>BOP clade</taxon>
        <taxon>Pooideae</taxon>
        <taxon>Triticodae</taxon>
        <taxon>Triticeae</taxon>
        <taxon>Triticinae</taxon>
        <taxon>Triticum</taxon>
    </lineage>
</organism>
<dbReference type="PROSITE" id="PS50144">
    <property type="entry name" value="MATH"/>
    <property type="match status" value="1"/>
</dbReference>
<feature type="domain" description="MATH" evidence="2">
    <location>
        <begin position="50"/>
        <end position="181"/>
    </location>
</feature>
<dbReference type="InterPro" id="IPR008974">
    <property type="entry name" value="TRAF-like"/>
</dbReference>
<evidence type="ECO:0000256" key="1">
    <source>
        <dbReference type="SAM" id="MobiDB-lite"/>
    </source>
</evidence>
<dbReference type="Gramene" id="TraesCAD_scaffold_003332_01G000200.1">
    <property type="protein sequence ID" value="TraesCAD_scaffold_003332_01G000200.1"/>
    <property type="gene ID" value="TraesCAD_scaffold_003332_01G000200"/>
</dbReference>
<protein>
    <recommendedName>
        <fullName evidence="2">MATH domain-containing protein</fullName>
    </recommendedName>
</protein>
<keyword evidence="4" id="KW-1185">Reference proteome</keyword>
<gene>
    <name evidence="3" type="primary">LOC123104421</name>
</gene>
<sequence length="196" mass="21929">MGNSCVTGASSSSNHGQSLKSKEARLIDNSCVTGSSQSNQARCQESNGSEITFKWRIDGFSSLLDKGKSWTNSSVFEIRGHNWHLMLNPRDRKSGDENEYVSLMLVLFQVSERSHTVVEATFKFLIYDQSHGKHHEQHQVSHNFQATSRISGSPCMIPLTKLKEQSSGFLVKDSCVFGIQFIKVVAVKEPEHLPRV</sequence>
<dbReference type="RefSeq" id="XP_044382421.1">
    <property type="nucleotide sequence ID" value="XM_044526486.1"/>
</dbReference>